<evidence type="ECO:0000313" key="1">
    <source>
        <dbReference type="EMBL" id="MBC3833003.1"/>
    </source>
</evidence>
<accession>A0ABR6XUF8</accession>
<comment type="caution">
    <text evidence="1">The sequence shown here is derived from an EMBL/GenBank/DDBJ whole genome shotgun (WGS) entry which is preliminary data.</text>
</comment>
<dbReference type="RefSeq" id="WP_186892042.1">
    <property type="nucleotide sequence ID" value="NZ_JACOFU010000007.1"/>
</dbReference>
<reference evidence="1 2" key="1">
    <citation type="submission" date="2020-08" db="EMBL/GenBank/DDBJ databases">
        <title>Novel species isolated from subtropical streams in China.</title>
        <authorList>
            <person name="Lu H."/>
        </authorList>
    </citation>
    <scope>NUCLEOTIDE SEQUENCE [LARGE SCALE GENOMIC DNA]</scope>
    <source>
        <strain evidence="1 2">KCTC 52442</strain>
    </source>
</reference>
<proteinExistence type="predicted"/>
<organism evidence="1 2">
    <name type="scientific">Undibacterium amnicola</name>
    <dbReference type="NCBI Taxonomy" id="1834038"/>
    <lineage>
        <taxon>Bacteria</taxon>
        <taxon>Pseudomonadati</taxon>
        <taxon>Pseudomonadota</taxon>
        <taxon>Betaproteobacteria</taxon>
        <taxon>Burkholderiales</taxon>
        <taxon>Oxalobacteraceae</taxon>
        <taxon>Undibacterium</taxon>
    </lineage>
</organism>
<dbReference type="Proteomes" id="UP000643610">
    <property type="component" value="Unassembled WGS sequence"/>
</dbReference>
<gene>
    <name evidence="1" type="ORF">H8K33_15950</name>
</gene>
<dbReference type="EMBL" id="JACOFU010000007">
    <property type="protein sequence ID" value="MBC3833003.1"/>
    <property type="molecule type" value="Genomic_DNA"/>
</dbReference>
<name>A0ABR6XUF8_9BURK</name>
<sequence>MQKSRTAKSSDVTGILALQSRNLLINLSEAEQKKGFVTTAFTVAQIEELLLFGEVFVAVETSAVDQLETVIGYALAGSWAYFSQRPIFLFMLARLPALYFEGQVITEANSFQYGAVCVSMRRIAGWGCFRLCLRLCVWECVSAIRLA</sequence>
<protein>
    <submittedName>
        <fullName evidence="1">Uncharacterized protein</fullName>
    </submittedName>
</protein>
<evidence type="ECO:0000313" key="2">
    <source>
        <dbReference type="Proteomes" id="UP000643610"/>
    </source>
</evidence>
<keyword evidence="2" id="KW-1185">Reference proteome</keyword>